<gene>
    <name evidence="2" type="ORF">RIF23_19570</name>
</gene>
<protein>
    <submittedName>
        <fullName evidence="2">AMP-binding protein</fullName>
    </submittedName>
</protein>
<dbReference type="InterPro" id="IPR000873">
    <property type="entry name" value="AMP-dep_synth/lig_dom"/>
</dbReference>
<organism evidence="2 3">
    <name type="scientific">Lipingzhangella rawalii</name>
    <dbReference type="NCBI Taxonomy" id="2055835"/>
    <lineage>
        <taxon>Bacteria</taxon>
        <taxon>Bacillati</taxon>
        <taxon>Actinomycetota</taxon>
        <taxon>Actinomycetes</taxon>
        <taxon>Streptosporangiales</taxon>
        <taxon>Nocardiopsidaceae</taxon>
        <taxon>Lipingzhangella</taxon>
    </lineage>
</organism>
<reference evidence="3" key="1">
    <citation type="submission" date="2023-07" db="EMBL/GenBank/DDBJ databases">
        <title>Novel species in the genus Lipingzhangella isolated from Sambhar Salt Lake.</title>
        <authorList>
            <person name="Jiya N."/>
            <person name="Kajale S."/>
            <person name="Sharma A."/>
        </authorList>
    </citation>
    <scope>NUCLEOTIDE SEQUENCE [LARGE SCALE GENOMIC DNA]</scope>
    <source>
        <strain evidence="3">LS1_29</strain>
    </source>
</reference>
<evidence type="ECO:0000259" key="1">
    <source>
        <dbReference type="Pfam" id="PF00501"/>
    </source>
</evidence>
<dbReference type="Pfam" id="PF00501">
    <property type="entry name" value="AMP-binding"/>
    <property type="match status" value="1"/>
</dbReference>
<proteinExistence type="predicted"/>
<dbReference type="EMBL" id="JAVLVT010000012">
    <property type="protein sequence ID" value="MDS1272491.1"/>
    <property type="molecule type" value="Genomic_DNA"/>
</dbReference>
<name>A0ABU2HB36_9ACTN</name>
<comment type="caution">
    <text evidence="2">The sequence shown here is derived from an EMBL/GenBank/DDBJ whole genome shotgun (WGS) entry which is preliminary data.</text>
</comment>
<evidence type="ECO:0000313" key="3">
    <source>
        <dbReference type="Proteomes" id="UP001250214"/>
    </source>
</evidence>
<sequence>MDQCPSATPSAGPHSSMLGGLLDQLHSLRDRPTVVDPYTGWITATQLAGWIRDGARGLVSRGLLPEDTVGVLAPPGSERLVGKLAILTAGGIALPMELRTDPELLVRALLETDTRMMLAGTGTGGSALALAERSRVRQVIAFESDVPGTTALSDVLLCAPHPGEYDPDHVLFDNGIRIHPTVVSSSPSSEAMPPRTSSWLYRNPELTELVNHIDRTLRITGEDVVAVSTAVPEPERTALSVLALRRGARVLLASTTSGDDLEKFQHRDRATVRDLARVS</sequence>
<accession>A0ABU2HB36</accession>
<dbReference type="Proteomes" id="UP001250214">
    <property type="component" value="Unassembled WGS sequence"/>
</dbReference>
<evidence type="ECO:0000313" key="2">
    <source>
        <dbReference type="EMBL" id="MDS1272491.1"/>
    </source>
</evidence>
<feature type="domain" description="AMP-dependent synthetase/ligase" evidence="1">
    <location>
        <begin position="28"/>
        <end position="143"/>
    </location>
</feature>
<dbReference type="Gene3D" id="3.40.50.12780">
    <property type="entry name" value="N-terminal domain of ligase-like"/>
    <property type="match status" value="1"/>
</dbReference>
<keyword evidence="3" id="KW-1185">Reference proteome</keyword>
<dbReference type="SUPFAM" id="SSF56801">
    <property type="entry name" value="Acetyl-CoA synthetase-like"/>
    <property type="match status" value="1"/>
</dbReference>
<dbReference type="InterPro" id="IPR042099">
    <property type="entry name" value="ANL_N_sf"/>
</dbReference>